<feature type="domain" description="CCHC-type" evidence="3">
    <location>
        <begin position="173"/>
        <end position="189"/>
    </location>
</feature>
<feature type="compositionally biased region" description="Polar residues" evidence="2">
    <location>
        <begin position="222"/>
        <end position="231"/>
    </location>
</feature>
<dbReference type="PROSITE" id="PS50158">
    <property type="entry name" value="ZF_CCHC"/>
    <property type="match status" value="1"/>
</dbReference>
<dbReference type="InterPro" id="IPR036875">
    <property type="entry name" value="Znf_CCHC_sf"/>
</dbReference>
<keyword evidence="5" id="KW-1185">Reference proteome</keyword>
<keyword evidence="1" id="KW-0863">Zinc-finger</keyword>
<accession>A0ABP0DVI8</accession>
<keyword evidence="1" id="KW-0862">Zinc</keyword>
<comment type="caution">
    <text evidence="4">The sequence shown here is derived from an EMBL/GenBank/DDBJ whole genome shotgun (WGS) entry which is preliminary data.</text>
</comment>
<evidence type="ECO:0000313" key="5">
    <source>
        <dbReference type="Proteomes" id="UP001642501"/>
    </source>
</evidence>
<keyword evidence="1" id="KW-0479">Metal-binding</keyword>
<evidence type="ECO:0000256" key="2">
    <source>
        <dbReference type="SAM" id="MobiDB-lite"/>
    </source>
</evidence>
<evidence type="ECO:0000256" key="1">
    <source>
        <dbReference type="PROSITE-ProRule" id="PRU00047"/>
    </source>
</evidence>
<sequence length="303" mass="34149">MRSDTLADRPSQDVFDKLANMIAAMDRKFETKFDALQSEICLSGRCRRWTKAGHQMGLHFSLCRYLRRPEASPMLFGGDYRSKWHHFVLPFIPDGSRKKLSDWAQQATYIAEKHWAGFRTSQIAAQREVQPHLVPGLGPPASTSTQTNPDVAINDADAYYAPDIFRIETKRDRCYNCGEHGHWSNTCPSPKRLPPSPVRDSHRQPPPALRRQPGYGAVRTAPTRSSNQSSRRPMPIANRTVKVTRGTLYNVRDDNDLPGYEQDDARVAADDSSDSDGQEVVDILADESTEQDYLADTVQSAEE</sequence>
<dbReference type="Gene3D" id="4.10.60.10">
    <property type="entry name" value="Zinc finger, CCHC-type"/>
    <property type="match status" value="1"/>
</dbReference>
<reference evidence="4 5" key="1">
    <citation type="submission" date="2024-01" db="EMBL/GenBank/DDBJ databases">
        <authorList>
            <person name="Allen C."/>
            <person name="Tagirdzhanova G."/>
        </authorList>
    </citation>
    <scope>NUCLEOTIDE SEQUENCE [LARGE SCALE GENOMIC DNA]</scope>
    <source>
        <strain evidence="4 5">CBS 573.63</strain>
    </source>
</reference>
<dbReference type="SMART" id="SM00343">
    <property type="entry name" value="ZnF_C2HC"/>
    <property type="match status" value="1"/>
</dbReference>
<name>A0ABP0DVI8_9PEZI</name>
<organism evidence="4 5">
    <name type="scientific">Sporothrix epigloea</name>
    <dbReference type="NCBI Taxonomy" id="1892477"/>
    <lineage>
        <taxon>Eukaryota</taxon>
        <taxon>Fungi</taxon>
        <taxon>Dikarya</taxon>
        <taxon>Ascomycota</taxon>
        <taxon>Pezizomycotina</taxon>
        <taxon>Sordariomycetes</taxon>
        <taxon>Sordariomycetidae</taxon>
        <taxon>Ophiostomatales</taxon>
        <taxon>Ophiostomataceae</taxon>
        <taxon>Sporothrix</taxon>
    </lineage>
</organism>
<dbReference type="Proteomes" id="UP001642501">
    <property type="component" value="Unassembled WGS sequence"/>
</dbReference>
<dbReference type="EMBL" id="CAWUOM010000086">
    <property type="protein sequence ID" value="CAK7271302.1"/>
    <property type="molecule type" value="Genomic_DNA"/>
</dbReference>
<evidence type="ECO:0000259" key="3">
    <source>
        <dbReference type="PROSITE" id="PS50158"/>
    </source>
</evidence>
<dbReference type="InterPro" id="IPR001878">
    <property type="entry name" value="Znf_CCHC"/>
</dbReference>
<dbReference type="Pfam" id="PF00098">
    <property type="entry name" value="zf-CCHC"/>
    <property type="match status" value="1"/>
</dbReference>
<dbReference type="SUPFAM" id="SSF57756">
    <property type="entry name" value="Retrovirus zinc finger-like domains"/>
    <property type="match status" value="1"/>
</dbReference>
<feature type="region of interest" description="Disordered" evidence="2">
    <location>
        <begin position="180"/>
        <end position="278"/>
    </location>
</feature>
<evidence type="ECO:0000313" key="4">
    <source>
        <dbReference type="EMBL" id="CAK7271302.1"/>
    </source>
</evidence>
<gene>
    <name evidence="4" type="ORF">SEPCBS57363_004548</name>
</gene>
<protein>
    <recommendedName>
        <fullName evidence="3">CCHC-type domain-containing protein</fullName>
    </recommendedName>
</protein>
<proteinExistence type="predicted"/>